<dbReference type="InterPro" id="IPR032816">
    <property type="entry name" value="VTT_dom"/>
</dbReference>
<evidence type="ECO:0000256" key="4">
    <source>
        <dbReference type="ARBA" id="ARBA00022989"/>
    </source>
</evidence>
<keyword evidence="4 6" id="KW-1133">Transmembrane helix</keyword>
<evidence type="ECO:0000256" key="5">
    <source>
        <dbReference type="ARBA" id="ARBA00023136"/>
    </source>
</evidence>
<feature type="transmembrane region" description="Helical" evidence="6">
    <location>
        <begin position="61"/>
        <end position="83"/>
    </location>
</feature>
<feature type="domain" description="VTT" evidence="7">
    <location>
        <begin position="41"/>
        <end position="163"/>
    </location>
</feature>
<feature type="transmembrane region" description="Helical" evidence="6">
    <location>
        <begin position="210"/>
        <end position="235"/>
    </location>
</feature>
<protein>
    <submittedName>
        <fullName evidence="9">DedA protein</fullName>
    </submittedName>
</protein>
<dbReference type="Pfam" id="PF09335">
    <property type="entry name" value="VTT_dom"/>
    <property type="match status" value="1"/>
</dbReference>
<accession>A0A3B0ZHX5</accession>
<feature type="transmembrane region" description="Helical" evidence="6">
    <location>
        <begin position="296"/>
        <end position="317"/>
    </location>
</feature>
<dbReference type="AlphaFoldDB" id="A0A3B0ZHX5"/>
<dbReference type="Gene3D" id="1.20.144.10">
    <property type="entry name" value="Phosphatidic acid phosphatase type 2/haloperoxidase"/>
    <property type="match status" value="1"/>
</dbReference>
<dbReference type="InterPro" id="IPR032818">
    <property type="entry name" value="DedA-like"/>
</dbReference>
<feature type="transmembrane region" description="Helical" evidence="6">
    <location>
        <begin position="145"/>
        <end position="170"/>
    </location>
</feature>
<feature type="transmembrane region" description="Helical" evidence="6">
    <location>
        <begin position="337"/>
        <end position="353"/>
    </location>
</feature>
<dbReference type="Pfam" id="PF14067">
    <property type="entry name" value="LssY_C"/>
    <property type="match status" value="1"/>
</dbReference>
<organism evidence="9">
    <name type="scientific">hydrothermal vent metagenome</name>
    <dbReference type="NCBI Taxonomy" id="652676"/>
    <lineage>
        <taxon>unclassified sequences</taxon>
        <taxon>metagenomes</taxon>
        <taxon>ecological metagenomes</taxon>
    </lineage>
</organism>
<evidence type="ECO:0000259" key="8">
    <source>
        <dbReference type="Pfam" id="PF14067"/>
    </source>
</evidence>
<feature type="transmembrane region" description="Helical" evidence="6">
    <location>
        <begin position="176"/>
        <end position="198"/>
    </location>
</feature>
<dbReference type="GO" id="GO:0005886">
    <property type="term" value="C:plasma membrane"/>
    <property type="evidence" value="ECO:0007669"/>
    <property type="project" value="UniProtKB-SubCell"/>
</dbReference>
<dbReference type="SUPFAM" id="SSF48317">
    <property type="entry name" value="Acid phosphatase/Vanadium-dependent haloperoxidase"/>
    <property type="match status" value="1"/>
</dbReference>
<sequence>MTPDWLDPILEWLTLNPDWAGLIIFLVALSESLLIVGVFVPGALLMLGAGTLIAIGALDLWFTLACAIAGAIAGDSISFWIGYHFKERIHKAWPFRSHPGILLKGEKFFLKHGGKSVVLGRFVGPIRAVIPTVAGIMGMSPRNFAWVNVLSAIAWAPAYILPGVAVGASFNLATQVATRLGLFILFLIIGLWLIVWLIRHGLRRLQPHLSTLSGGLILLLSTFFAWLFIIVLFHVMSSDLYYGFDGITYQFLQTIRTAIGDNFFVGLSLLGSTEVLVVCSITTLLFILFKKNKWAMGHWVIALVVSVIVDLIIKYVLTGVYPSRLYSEAEHIAAADPHHYYIVIYGFLAVLVAQELPSIRRWIPYAFATLAITSIALSRLYFGNQWLSDVVGNLAVGVISVTLLAMSYRRQQHTRSLRYLGSCCLFILGVVIILWEIPRQHQPLLVLYTPKIITTTLDENTWQAGNGQDLAAYRINIHGKKSQPMTIQWSGQLTDINEKLIATGWSPAAEFSTKTTLTWLTPEPDIAMLPIFPMIHKGHHEALKFYKLTEDADQKNEKYVLRLWSTNTRLKPSEKPLWSGFVQKQTLTQSFIFTHAINQNNFNEPLKNFISTIKDDKVLHHKIFTHDNNTSIQWDGTIILLQE</sequence>
<dbReference type="InterPro" id="IPR025902">
    <property type="entry name" value="LssY-like-C_dom"/>
</dbReference>
<feature type="transmembrane region" description="Helical" evidence="6">
    <location>
        <begin position="34"/>
        <end position="55"/>
    </location>
</feature>
<evidence type="ECO:0000256" key="2">
    <source>
        <dbReference type="ARBA" id="ARBA00022475"/>
    </source>
</evidence>
<dbReference type="PANTHER" id="PTHR30353">
    <property type="entry name" value="INNER MEMBRANE PROTEIN DEDA-RELATED"/>
    <property type="match status" value="1"/>
</dbReference>
<feature type="transmembrane region" description="Helical" evidence="6">
    <location>
        <begin position="386"/>
        <end position="405"/>
    </location>
</feature>
<name>A0A3B0ZHX5_9ZZZZ</name>
<comment type="subcellular location">
    <subcellularLocation>
        <location evidence="1">Cell membrane</location>
        <topology evidence="1">Multi-pass membrane protein</topology>
    </subcellularLocation>
</comment>
<evidence type="ECO:0000256" key="6">
    <source>
        <dbReference type="SAM" id="Phobius"/>
    </source>
</evidence>
<evidence type="ECO:0000259" key="7">
    <source>
        <dbReference type="Pfam" id="PF09335"/>
    </source>
</evidence>
<dbReference type="PANTHER" id="PTHR30353:SF15">
    <property type="entry name" value="INNER MEMBRANE PROTEIN YABI"/>
    <property type="match status" value="1"/>
</dbReference>
<dbReference type="EMBL" id="UOFO01000109">
    <property type="protein sequence ID" value="VAW87042.1"/>
    <property type="molecule type" value="Genomic_DNA"/>
</dbReference>
<keyword evidence="2" id="KW-1003">Cell membrane</keyword>
<evidence type="ECO:0000313" key="9">
    <source>
        <dbReference type="EMBL" id="VAW87042.1"/>
    </source>
</evidence>
<feature type="transmembrane region" description="Helical" evidence="6">
    <location>
        <begin position="362"/>
        <end position="380"/>
    </location>
</feature>
<keyword evidence="5 6" id="KW-0472">Membrane</keyword>
<feature type="transmembrane region" description="Helical" evidence="6">
    <location>
        <begin position="417"/>
        <end position="435"/>
    </location>
</feature>
<feature type="domain" description="LssY-like C-terminal" evidence="8">
    <location>
        <begin position="471"/>
        <end position="622"/>
    </location>
</feature>
<gene>
    <name evidence="9" type="ORF">MNBD_GAMMA16-608</name>
</gene>
<reference evidence="9" key="1">
    <citation type="submission" date="2018-06" db="EMBL/GenBank/DDBJ databases">
        <authorList>
            <person name="Zhirakovskaya E."/>
        </authorList>
    </citation>
    <scope>NUCLEOTIDE SEQUENCE</scope>
</reference>
<feature type="transmembrane region" description="Helical" evidence="6">
    <location>
        <begin position="263"/>
        <end position="289"/>
    </location>
</feature>
<evidence type="ECO:0000256" key="1">
    <source>
        <dbReference type="ARBA" id="ARBA00004651"/>
    </source>
</evidence>
<keyword evidence="3 6" id="KW-0812">Transmembrane</keyword>
<dbReference type="InterPro" id="IPR036938">
    <property type="entry name" value="PAP2/HPO_sf"/>
</dbReference>
<feature type="transmembrane region" description="Helical" evidence="6">
    <location>
        <begin position="12"/>
        <end position="29"/>
    </location>
</feature>
<evidence type="ECO:0000256" key="3">
    <source>
        <dbReference type="ARBA" id="ARBA00022692"/>
    </source>
</evidence>
<proteinExistence type="predicted"/>